<comment type="similarity">
    <text evidence="1 3">Belongs to the short-chain dehydrogenases/reductases (SDR) family.</text>
</comment>
<dbReference type="Proteomes" id="UP000478546">
    <property type="component" value="Unassembled WGS sequence"/>
</dbReference>
<dbReference type="InterPro" id="IPR002347">
    <property type="entry name" value="SDR_fam"/>
</dbReference>
<dbReference type="PRINTS" id="PR00080">
    <property type="entry name" value="SDRFAMILY"/>
</dbReference>
<keyword evidence="6" id="KW-1185">Reference proteome</keyword>
<dbReference type="GO" id="GO:0016491">
    <property type="term" value="F:oxidoreductase activity"/>
    <property type="evidence" value="ECO:0007669"/>
    <property type="project" value="UniProtKB-KW"/>
</dbReference>
<feature type="domain" description="Ketoreductase" evidence="4">
    <location>
        <begin position="37"/>
        <end position="231"/>
    </location>
</feature>
<name>A0A6B2H8X9_9BACT</name>
<dbReference type="SUPFAM" id="SSF51735">
    <property type="entry name" value="NAD(P)-binding Rossmann-fold domains"/>
    <property type="match status" value="1"/>
</dbReference>
<dbReference type="GO" id="GO:0016020">
    <property type="term" value="C:membrane"/>
    <property type="evidence" value="ECO:0007669"/>
    <property type="project" value="TreeGrafter"/>
</dbReference>
<gene>
    <name evidence="5" type="ORF">GWO68_11525</name>
</gene>
<accession>A0A6B2H8X9</accession>
<dbReference type="Pfam" id="PF00106">
    <property type="entry name" value="adh_short"/>
    <property type="match status" value="1"/>
</dbReference>
<evidence type="ECO:0000256" key="2">
    <source>
        <dbReference type="ARBA" id="ARBA00023002"/>
    </source>
</evidence>
<dbReference type="EMBL" id="JAAEAA010000014">
    <property type="protein sequence ID" value="NDK56550.1"/>
    <property type="molecule type" value="Genomic_DNA"/>
</dbReference>
<keyword evidence="2" id="KW-0560">Oxidoreductase</keyword>
<dbReference type="PANTHER" id="PTHR44196">
    <property type="entry name" value="DEHYDROGENASE/REDUCTASE SDR FAMILY MEMBER 7B"/>
    <property type="match status" value="1"/>
</dbReference>
<dbReference type="PANTHER" id="PTHR44196:SF1">
    <property type="entry name" value="DEHYDROGENASE_REDUCTASE SDR FAMILY MEMBER 7B"/>
    <property type="match status" value="1"/>
</dbReference>
<dbReference type="PROSITE" id="PS00061">
    <property type="entry name" value="ADH_SHORT"/>
    <property type="match status" value="1"/>
</dbReference>
<comment type="caution">
    <text evidence="5">The sequence shown here is derived from an EMBL/GenBank/DDBJ whole genome shotgun (WGS) entry which is preliminary data.</text>
</comment>
<dbReference type="InterPro" id="IPR036291">
    <property type="entry name" value="NAD(P)-bd_dom_sf"/>
</dbReference>
<dbReference type="SMART" id="SM00822">
    <property type="entry name" value="PKS_KR"/>
    <property type="match status" value="1"/>
</dbReference>
<protein>
    <submittedName>
        <fullName evidence="5">SDR family NAD(P)-dependent oxidoreductase</fullName>
    </submittedName>
</protein>
<reference evidence="5 6" key="1">
    <citation type="submission" date="2020-01" db="EMBL/GenBank/DDBJ databases">
        <authorList>
            <person name="Kim M.K."/>
        </authorList>
    </citation>
    <scope>NUCLEOTIDE SEQUENCE [LARGE SCALE GENOMIC DNA]</scope>
    <source>
        <strain evidence="5 6">BT213</strain>
    </source>
</reference>
<proteinExistence type="inferred from homology"/>
<evidence type="ECO:0000256" key="1">
    <source>
        <dbReference type="ARBA" id="ARBA00006484"/>
    </source>
</evidence>
<dbReference type="RefSeq" id="WP_162346611.1">
    <property type="nucleotide sequence ID" value="NZ_JAAEAA010000014.1"/>
</dbReference>
<evidence type="ECO:0000313" key="5">
    <source>
        <dbReference type="EMBL" id="NDK56550.1"/>
    </source>
</evidence>
<sequence>MKTSENKKLWWLAAGAGALLAARAVYRNLTAYNFSGKVVLITGGSRGLGLVMARQLAAEGARLVLCSRDETELENARLELAGNGAEVLVMKCDVTVQQQVNDTIANVQNEFGPIDVLINNAGVIHAGPVTEMTVQDFEEAINTHYWGPVYTTLAVLPTMKARKEGRILNISSIGGKISVPHLVPYSASKFALVGLSEGLRAELDQYNICVTTATPGLMRTGSPRHAFVKGQYEKEYALFKLMDSSPLTSNSAEATASSILNALRHGEAEVTTTFPAIFGEFVHGISPALMTSVFALVNKFLPGEGGIGKRRAKGAESESKLSMSWLTERTQQAAIRNNEL</sequence>
<evidence type="ECO:0000256" key="3">
    <source>
        <dbReference type="RuleBase" id="RU000363"/>
    </source>
</evidence>
<dbReference type="AlphaFoldDB" id="A0A6B2H8X9"/>
<dbReference type="PRINTS" id="PR00081">
    <property type="entry name" value="GDHRDH"/>
</dbReference>
<dbReference type="Gene3D" id="3.40.50.720">
    <property type="entry name" value="NAD(P)-binding Rossmann-like Domain"/>
    <property type="match status" value="1"/>
</dbReference>
<organism evidence="5 6">
    <name type="scientific">Pontibacter fetidus</name>
    <dbReference type="NCBI Taxonomy" id="2700082"/>
    <lineage>
        <taxon>Bacteria</taxon>
        <taxon>Pseudomonadati</taxon>
        <taxon>Bacteroidota</taxon>
        <taxon>Cytophagia</taxon>
        <taxon>Cytophagales</taxon>
        <taxon>Hymenobacteraceae</taxon>
        <taxon>Pontibacter</taxon>
    </lineage>
</organism>
<dbReference type="InterPro" id="IPR020904">
    <property type="entry name" value="Sc_DH/Rdtase_CS"/>
</dbReference>
<evidence type="ECO:0000259" key="4">
    <source>
        <dbReference type="SMART" id="SM00822"/>
    </source>
</evidence>
<evidence type="ECO:0000313" key="6">
    <source>
        <dbReference type="Proteomes" id="UP000478546"/>
    </source>
</evidence>
<dbReference type="InterPro" id="IPR057326">
    <property type="entry name" value="KR_dom"/>
</dbReference>